<dbReference type="SMART" id="SM00320">
    <property type="entry name" value="WD40"/>
    <property type="match status" value="6"/>
</dbReference>
<dbReference type="PROSITE" id="PS50294">
    <property type="entry name" value="WD_REPEATS_REGION"/>
    <property type="match status" value="3"/>
</dbReference>
<dbReference type="PROSITE" id="PS50082">
    <property type="entry name" value="WD_REPEATS_2"/>
    <property type="match status" value="3"/>
</dbReference>
<evidence type="ECO:0000256" key="10">
    <source>
        <dbReference type="ARBA" id="ARBA00023242"/>
    </source>
</evidence>
<dbReference type="GO" id="GO:0031080">
    <property type="term" value="C:nuclear pore outer ring"/>
    <property type="evidence" value="ECO:0007669"/>
    <property type="project" value="TreeGrafter"/>
</dbReference>
<dbReference type="InterPro" id="IPR037363">
    <property type="entry name" value="Sec13/Seh1_fam"/>
</dbReference>
<dbReference type="GO" id="GO:0030127">
    <property type="term" value="C:COPII vesicle coat"/>
    <property type="evidence" value="ECO:0007669"/>
    <property type="project" value="TreeGrafter"/>
</dbReference>
<keyword evidence="5" id="KW-0677">Repeat</keyword>
<dbReference type="SUPFAM" id="SSF50978">
    <property type="entry name" value="WD40 repeat-like"/>
    <property type="match status" value="1"/>
</dbReference>
<dbReference type="Gene3D" id="2.130.10.10">
    <property type="entry name" value="YVTN repeat-like/Quinoprotein amine dehydrogenase"/>
    <property type="match status" value="1"/>
</dbReference>
<keyword evidence="4 11" id="KW-0853">WD repeat</keyword>
<dbReference type="PANTHER" id="PTHR11024:SF2">
    <property type="entry name" value="PROTEIN SEC13 HOMOLOG"/>
    <property type="match status" value="1"/>
</dbReference>
<evidence type="ECO:0000256" key="8">
    <source>
        <dbReference type="ARBA" id="ARBA00023010"/>
    </source>
</evidence>
<evidence type="ECO:0000256" key="3">
    <source>
        <dbReference type="ARBA" id="ARBA00022448"/>
    </source>
</evidence>
<evidence type="ECO:0000256" key="1">
    <source>
        <dbReference type="ARBA" id="ARBA00004567"/>
    </source>
</evidence>
<accession>A0A7S1I830</accession>
<feature type="repeat" description="WD" evidence="11">
    <location>
        <begin position="197"/>
        <end position="233"/>
    </location>
</feature>
<comment type="subcellular location">
    <subcellularLocation>
        <location evidence="1">Nucleus</location>
        <location evidence="1">Nuclear pore complex</location>
    </subcellularLocation>
</comment>
<dbReference type="AlphaFoldDB" id="A0A7S1I830"/>
<evidence type="ECO:0000256" key="9">
    <source>
        <dbReference type="ARBA" id="ARBA00023132"/>
    </source>
</evidence>
<evidence type="ECO:0000256" key="4">
    <source>
        <dbReference type="ARBA" id="ARBA00022574"/>
    </source>
</evidence>
<feature type="repeat" description="WD" evidence="11">
    <location>
        <begin position="1"/>
        <end position="42"/>
    </location>
</feature>
<keyword evidence="7" id="KW-0653">Protein transport</keyword>
<evidence type="ECO:0000256" key="5">
    <source>
        <dbReference type="ARBA" id="ARBA00022737"/>
    </source>
</evidence>
<evidence type="ECO:0000256" key="7">
    <source>
        <dbReference type="ARBA" id="ARBA00022927"/>
    </source>
</evidence>
<dbReference type="GO" id="GO:0006606">
    <property type="term" value="P:protein import into nucleus"/>
    <property type="evidence" value="ECO:0007669"/>
    <property type="project" value="TreeGrafter"/>
</dbReference>
<feature type="repeat" description="WD" evidence="11">
    <location>
        <begin position="95"/>
        <end position="127"/>
    </location>
</feature>
<comment type="similarity">
    <text evidence="2">Belongs to the WD repeat SEC13 family.</text>
</comment>
<evidence type="ECO:0000256" key="6">
    <source>
        <dbReference type="ARBA" id="ARBA00022816"/>
    </source>
</evidence>
<dbReference type="GO" id="GO:0090114">
    <property type="term" value="P:COPII-coated vesicle budding"/>
    <property type="evidence" value="ECO:0007669"/>
    <property type="project" value="TreeGrafter"/>
</dbReference>
<evidence type="ECO:0000313" key="12">
    <source>
        <dbReference type="EMBL" id="CAD9004157.1"/>
    </source>
</evidence>
<evidence type="ECO:0008006" key="13">
    <source>
        <dbReference type="Google" id="ProtNLM"/>
    </source>
</evidence>
<gene>
    <name evidence="12" type="ORF">EGYM00392_LOCUS15242</name>
</gene>
<organism evidence="12">
    <name type="scientific">Eutreptiella gymnastica</name>
    <dbReference type="NCBI Taxonomy" id="73025"/>
    <lineage>
        <taxon>Eukaryota</taxon>
        <taxon>Discoba</taxon>
        <taxon>Euglenozoa</taxon>
        <taxon>Euglenida</taxon>
        <taxon>Spirocuta</taxon>
        <taxon>Euglenophyceae</taxon>
        <taxon>Eutreptiales</taxon>
        <taxon>Eutreptiaceae</taxon>
        <taxon>Eutreptiella</taxon>
    </lineage>
</organism>
<keyword evidence="6" id="KW-0509">mRNA transport</keyword>
<evidence type="ECO:0000256" key="2">
    <source>
        <dbReference type="ARBA" id="ARBA00010102"/>
    </source>
</evidence>
<dbReference type="CDD" id="cd00200">
    <property type="entry name" value="WD40"/>
    <property type="match status" value="1"/>
</dbReference>
<dbReference type="GO" id="GO:0051028">
    <property type="term" value="P:mRNA transport"/>
    <property type="evidence" value="ECO:0007669"/>
    <property type="project" value="UniProtKB-KW"/>
</dbReference>
<keyword evidence="8" id="KW-0811">Translocation</keyword>
<keyword evidence="3" id="KW-0813">Transport</keyword>
<evidence type="ECO:0000256" key="11">
    <source>
        <dbReference type="PROSITE-ProRule" id="PRU00221"/>
    </source>
</evidence>
<proteinExistence type="inferred from homology"/>
<dbReference type="InterPro" id="IPR001680">
    <property type="entry name" value="WD40_rpt"/>
</dbReference>
<reference evidence="12" key="1">
    <citation type="submission" date="2021-01" db="EMBL/GenBank/DDBJ databases">
        <authorList>
            <person name="Corre E."/>
            <person name="Pelletier E."/>
            <person name="Niang G."/>
            <person name="Scheremetjew M."/>
            <person name="Finn R."/>
            <person name="Kale V."/>
            <person name="Holt S."/>
            <person name="Cochrane G."/>
            <person name="Meng A."/>
            <person name="Brown T."/>
            <person name="Cohen L."/>
        </authorList>
    </citation>
    <scope>NUCLEOTIDE SEQUENCE</scope>
    <source>
        <strain evidence="12">NIES-381</strain>
    </source>
</reference>
<keyword evidence="10" id="KW-0539">Nucleus</keyword>
<dbReference type="GO" id="GO:0005198">
    <property type="term" value="F:structural molecule activity"/>
    <property type="evidence" value="ECO:0007669"/>
    <property type="project" value="InterPro"/>
</dbReference>
<sequence length="300" mass="33490">MSEHEDFIHDAQIDYYGQYIASCSSDRTIKVWQIVDGKEQKLVDTLRGHDGPVWQVAWAHPKYSHTSLLASCSYDHKVIIWKETDKHKWAPIHTYKGHTSSVNSIAWAPHEFGLMLASASSDGTIAVSVYDATASPPTWNTKTFMAHQIGCNAVSWAPSHDPTGKGPKRLATAGCDNLAISWLFNEETQQWDREHNFDGHKDWVRDVAWSPSVGVPYQTLATCSQDKTVQLWKHTDSSWERLCELPAFEHAVWRLSWNVNGTILAVTTGDNKVTLMKEGPGGEWKPISVMDTANAAATSA</sequence>
<dbReference type="PANTHER" id="PTHR11024">
    <property type="entry name" value="NUCLEAR PORE COMPLEX PROTEIN SEC13 / SEH1 FAMILY MEMBER"/>
    <property type="match status" value="1"/>
</dbReference>
<name>A0A7S1I830_9EUGL</name>
<keyword evidence="9" id="KW-0906">Nuclear pore complex</keyword>
<dbReference type="EMBL" id="HBGA01041878">
    <property type="protein sequence ID" value="CAD9004157.1"/>
    <property type="molecule type" value="Transcribed_RNA"/>
</dbReference>
<dbReference type="InterPro" id="IPR015943">
    <property type="entry name" value="WD40/YVTN_repeat-like_dom_sf"/>
</dbReference>
<dbReference type="Pfam" id="PF00400">
    <property type="entry name" value="WD40"/>
    <property type="match status" value="4"/>
</dbReference>
<protein>
    <recommendedName>
        <fullName evidence="13">Guanine nucleotide-binding protein subunit beta-like protein</fullName>
    </recommendedName>
</protein>
<dbReference type="InterPro" id="IPR036322">
    <property type="entry name" value="WD40_repeat_dom_sf"/>
</dbReference>